<keyword evidence="3 6" id="KW-0812">Transmembrane</keyword>
<accession>A0A1A6C4E8</accession>
<evidence type="ECO:0000256" key="6">
    <source>
        <dbReference type="SAM" id="Phobius"/>
    </source>
</evidence>
<feature type="transmembrane region" description="Helical" evidence="6">
    <location>
        <begin position="276"/>
        <end position="299"/>
    </location>
</feature>
<feature type="transmembrane region" description="Helical" evidence="6">
    <location>
        <begin position="370"/>
        <end position="389"/>
    </location>
</feature>
<comment type="caution">
    <text evidence="8">The sequence shown here is derived from an EMBL/GenBank/DDBJ whole genome shotgun (WGS) entry which is preliminary data.</text>
</comment>
<evidence type="ECO:0000256" key="2">
    <source>
        <dbReference type="ARBA" id="ARBA00022475"/>
    </source>
</evidence>
<feature type="transmembrane region" description="Helical" evidence="6">
    <location>
        <begin position="596"/>
        <end position="617"/>
    </location>
</feature>
<dbReference type="AlphaFoldDB" id="A0A1A6C4E8"/>
<feature type="transmembrane region" description="Helical" evidence="6">
    <location>
        <begin position="345"/>
        <end position="364"/>
    </location>
</feature>
<dbReference type="InterPro" id="IPR050545">
    <property type="entry name" value="Mycobact_MmpL"/>
</dbReference>
<feature type="transmembrane region" description="Helical" evidence="6">
    <location>
        <begin position="695"/>
        <end position="716"/>
    </location>
</feature>
<feature type="transmembrane region" description="Helical" evidence="6">
    <location>
        <begin position="669"/>
        <end position="689"/>
    </location>
</feature>
<feature type="transmembrane region" description="Helical" evidence="6">
    <location>
        <begin position="754"/>
        <end position="776"/>
    </location>
</feature>
<sequence length="790" mass="84458">MNAPTPPPERRWTGPLIWLALCAAGALYLAGGARLATSLAAFMPPGKTQAQRLMLTQMQDSPATRAILIGIAGGDRVRRAAASRAYAHSLASSHLFTRVANGAFTPGLDDNPRLFAWRYLLSPTVRPEDFTVEGLHAALERQLEALNSPLGMISRRYLAADPTGSYLAMLESWRPAQQPERRDGVWVAPDGSVALLLVQTRAPGLDLDAMQHVVEALHQRFDALPQAHGLHLILSGTPVIAVHSRDTIKADAQLFSTAASVALALLLLLAYRSVRLLLLAALPLLSAVLAGAVAVNLGFGEIQGITVAFGSTLLGVAVDYPMHLFSHLQREMTARQSLRHIWPTLRLGVLTTAAGYLGLLGTRFSGLMQLGVFAIAGLLAAAAVTRWVLPQLIPAGYAPTMRLRTLTHLSETACRWPARHKWGVACLLAITALGALWLQRGHLWEDNLAALSPVSPASLATDRRLRTDLNAPDVGQLVVIQAADAQTALKRSLALAEALKTPLARGWLRGEEMAARYLPPAAVQKQRQAAIPAPAQLAERLQEALAGLPFKPGVFAPFLHDAAAARHLSPVTPDEVRGTLLGARVDNLLYAQGGHWYALIPLIGVSAPQALAGWFAAHPMPGVTYLDTHTESTHLMRSFREQTVGQLGLVGTAILLVLFVGLRDPREVLRVLAPLALAELIDLAVLVSLDERLTLFHLIALLMVAGISIDYALFFARPDSAPQGRRRTLHALTLCAASTVGVFAILALSSLPVLRALGLTAAIGVGVAYPLAMLLAQRPGTPPAAERALS</sequence>
<evidence type="ECO:0000313" key="9">
    <source>
        <dbReference type="Proteomes" id="UP000029273"/>
    </source>
</evidence>
<protein>
    <recommendedName>
        <fullName evidence="7">Membrane transport protein MMPL domain-containing protein</fullName>
    </recommendedName>
</protein>
<dbReference type="OrthoDB" id="9780358at2"/>
<dbReference type="GO" id="GO:0005886">
    <property type="term" value="C:plasma membrane"/>
    <property type="evidence" value="ECO:0007669"/>
    <property type="project" value="UniProtKB-SubCell"/>
</dbReference>
<keyword evidence="4 6" id="KW-1133">Transmembrane helix</keyword>
<keyword evidence="5 6" id="KW-0472">Membrane</keyword>
<keyword evidence="2" id="KW-1003">Cell membrane</keyword>
<dbReference type="PANTHER" id="PTHR33406">
    <property type="entry name" value="MEMBRANE PROTEIN MJ1562-RELATED"/>
    <property type="match status" value="1"/>
</dbReference>
<dbReference type="PANTHER" id="PTHR33406:SF13">
    <property type="entry name" value="MEMBRANE PROTEIN YDFJ"/>
    <property type="match status" value="1"/>
</dbReference>
<feature type="transmembrane region" description="Helical" evidence="6">
    <location>
        <begin position="644"/>
        <end position="662"/>
    </location>
</feature>
<feature type="domain" description="Membrane transport protein MMPL" evidence="7">
    <location>
        <begin position="176"/>
        <end position="393"/>
    </location>
</feature>
<evidence type="ECO:0000256" key="4">
    <source>
        <dbReference type="ARBA" id="ARBA00022989"/>
    </source>
</evidence>
<feature type="transmembrane region" description="Helical" evidence="6">
    <location>
        <begin position="305"/>
        <end position="325"/>
    </location>
</feature>
<gene>
    <name evidence="8" type="ORF">Thpro_021743</name>
</gene>
<feature type="transmembrane region" description="Helical" evidence="6">
    <location>
        <begin position="728"/>
        <end position="748"/>
    </location>
</feature>
<evidence type="ECO:0000256" key="1">
    <source>
        <dbReference type="ARBA" id="ARBA00004651"/>
    </source>
</evidence>
<evidence type="ECO:0000313" key="8">
    <source>
        <dbReference type="EMBL" id="OBS09415.1"/>
    </source>
</evidence>
<evidence type="ECO:0000259" key="7">
    <source>
        <dbReference type="Pfam" id="PF03176"/>
    </source>
</evidence>
<reference evidence="8 9" key="1">
    <citation type="journal article" date="2014" name="Genome Announc.">
        <title>Draft Genome Sequence of the Iron-Oxidizing, Acidophilic, and Halotolerant 'Thiobacillus prosperus' Type Strain DSM 5130.</title>
        <authorList>
            <person name="Ossandon F.J."/>
            <person name="Cardenas J.P."/>
            <person name="Corbett M."/>
            <person name="Quatrini R."/>
            <person name="Holmes D.S."/>
            <person name="Watkin E."/>
        </authorList>
    </citation>
    <scope>NUCLEOTIDE SEQUENCE [LARGE SCALE GENOMIC DNA]</scope>
    <source>
        <strain evidence="8 9">DSM 5130</strain>
    </source>
</reference>
<dbReference type="Gene3D" id="1.20.1640.10">
    <property type="entry name" value="Multidrug efflux transporter AcrB transmembrane domain"/>
    <property type="match status" value="2"/>
</dbReference>
<evidence type="ECO:0000256" key="3">
    <source>
        <dbReference type="ARBA" id="ARBA00022692"/>
    </source>
</evidence>
<name>A0A1A6C4E8_9GAMM</name>
<dbReference type="SUPFAM" id="SSF82866">
    <property type="entry name" value="Multidrug efflux transporter AcrB transmembrane domain"/>
    <property type="match status" value="2"/>
</dbReference>
<feature type="transmembrane region" description="Helical" evidence="6">
    <location>
        <begin position="252"/>
        <end position="269"/>
    </location>
</feature>
<dbReference type="InterPro" id="IPR004869">
    <property type="entry name" value="MMPL_dom"/>
</dbReference>
<dbReference type="Pfam" id="PF03176">
    <property type="entry name" value="MMPL"/>
    <property type="match status" value="1"/>
</dbReference>
<evidence type="ECO:0000256" key="5">
    <source>
        <dbReference type="ARBA" id="ARBA00023136"/>
    </source>
</evidence>
<dbReference type="RefSeq" id="WP_065089510.1">
    <property type="nucleotide sequence ID" value="NZ_JQSG02000003.1"/>
</dbReference>
<dbReference type="Proteomes" id="UP000029273">
    <property type="component" value="Unassembled WGS sequence"/>
</dbReference>
<comment type="subcellular location">
    <subcellularLocation>
        <location evidence="1">Cell membrane</location>
        <topology evidence="1">Multi-pass membrane protein</topology>
    </subcellularLocation>
</comment>
<dbReference type="EMBL" id="JQSG02000003">
    <property type="protein sequence ID" value="OBS09415.1"/>
    <property type="molecule type" value="Genomic_DNA"/>
</dbReference>
<proteinExistence type="predicted"/>
<organism evidence="8 9">
    <name type="scientific">Acidihalobacter prosperus</name>
    <dbReference type="NCBI Taxonomy" id="160660"/>
    <lineage>
        <taxon>Bacteria</taxon>
        <taxon>Pseudomonadati</taxon>
        <taxon>Pseudomonadota</taxon>
        <taxon>Gammaproteobacteria</taxon>
        <taxon>Chromatiales</taxon>
        <taxon>Ectothiorhodospiraceae</taxon>
        <taxon>Acidihalobacter</taxon>
    </lineage>
</organism>
<keyword evidence="9" id="KW-1185">Reference proteome</keyword>